<dbReference type="PANTHER" id="PTHR42852">
    <property type="entry name" value="THIOL:DISULFIDE INTERCHANGE PROTEIN DSBE"/>
    <property type="match status" value="1"/>
</dbReference>
<accession>A0A8J6QIH2</accession>
<evidence type="ECO:0000313" key="6">
    <source>
        <dbReference type="EMBL" id="MBD0835626.1"/>
    </source>
</evidence>
<dbReference type="RefSeq" id="WP_188216119.1">
    <property type="nucleotide sequence ID" value="NZ_BAABGH010000005.1"/>
</dbReference>
<dbReference type="GO" id="GO:0017004">
    <property type="term" value="P:cytochrome complex assembly"/>
    <property type="evidence" value="ECO:0007669"/>
    <property type="project" value="UniProtKB-KW"/>
</dbReference>
<keyword evidence="4" id="KW-0676">Redox-active center</keyword>
<evidence type="ECO:0000313" key="7">
    <source>
        <dbReference type="Proteomes" id="UP000602057"/>
    </source>
</evidence>
<comment type="subcellular location">
    <subcellularLocation>
        <location evidence="1">Cell envelope</location>
    </subcellularLocation>
</comment>
<sequence>MRRLFYVFALVLAMASCDSEQKKDFIVFKGKVVNPVGTDLRLSSLCYANSKNIPINEDGTFLDTLYVQADNLMLYHGGHLAYMYLEAGDDISLSFDTDDFNNSIKFEGKGAHYNNYLLSKKAVSNEILSEIDNIYLLNETEFKQMQKKLELALLEHLERTKNFPQDYIQMEKRNIEYGYLSALNNYESNHAYYGKNPEFEVSNDFLKELEVLDYNNAEDYVFSNSYNNLVGTYCSKYAKKLTKSSDIDYDVAYLKAVNTLSNQTIKNIICYKSAKYGITYTSDLEGYYAEYVKGSADETNNKEIEESYQALRTVAKGQPSPKFMNYENVDGTTTSLDDLKGKYVYIDVWATWCGPCKAEIPFLKEVEKEYHDKNIEFVSISVDTQNNRDKWKEMVEEKELGGIQLLADHAFDSKFVQDYLIKGIPRFILLDPQGNIVTANAPRPSNEKLVALFNELKL</sequence>
<dbReference type="GO" id="GO:0016491">
    <property type="term" value="F:oxidoreductase activity"/>
    <property type="evidence" value="ECO:0007669"/>
    <property type="project" value="InterPro"/>
</dbReference>
<dbReference type="InterPro" id="IPR013766">
    <property type="entry name" value="Thioredoxin_domain"/>
</dbReference>
<evidence type="ECO:0000256" key="2">
    <source>
        <dbReference type="ARBA" id="ARBA00022748"/>
    </source>
</evidence>
<keyword evidence="2" id="KW-0201">Cytochrome c-type biogenesis</keyword>
<evidence type="ECO:0000259" key="5">
    <source>
        <dbReference type="PROSITE" id="PS51352"/>
    </source>
</evidence>
<dbReference type="Proteomes" id="UP000602057">
    <property type="component" value="Unassembled WGS sequence"/>
</dbReference>
<proteinExistence type="predicted"/>
<dbReference type="GO" id="GO:0030313">
    <property type="term" value="C:cell envelope"/>
    <property type="evidence" value="ECO:0007669"/>
    <property type="project" value="UniProtKB-SubCell"/>
</dbReference>
<gene>
    <name evidence="6" type="ORF">ICJ84_09270</name>
</gene>
<reference evidence="6" key="1">
    <citation type="journal article" date="2013" name="Int. J. Syst. Evol. Microbiol.">
        <title>Aestuariibaculum suncheonense gen. nov., sp. nov., a marine bacterium of the family Flavobacteriaceae isolated from a tidal flat and emended descriptions of the genera Gaetbulibacter and Tamlana.</title>
        <authorList>
            <person name="Jeong S.H."/>
            <person name="Park M.S."/>
            <person name="Jin H.M."/>
            <person name="Lee K."/>
            <person name="Park W."/>
            <person name="Jeon C.O."/>
        </authorList>
    </citation>
    <scope>NUCLEOTIDE SEQUENCE</scope>
    <source>
        <strain evidence="6">SC17</strain>
    </source>
</reference>
<keyword evidence="3" id="KW-1015">Disulfide bond</keyword>
<comment type="caution">
    <text evidence="6">The sequence shown here is derived from an EMBL/GenBank/DDBJ whole genome shotgun (WGS) entry which is preliminary data.</text>
</comment>
<dbReference type="PROSITE" id="PS51352">
    <property type="entry name" value="THIOREDOXIN_2"/>
    <property type="match status" value="1"/>
</dbReference>
<dbReference type="Gene3D" id="3.40.30.10">
    <property type="entry name" value="Glutaredoxin"/>
    <property type="match status" value="1"/>
</dbReference>
<dbReference type="SUPFAM" id="SSF52833">
    <property type="entry name" value="Thioredoxin-like"/>
    <property type="match status" value="1"/>
</dbReference>
<dbReference type="Pfam" id="PF08534">
    <property type="entry name" value="Redoxin"/>
    <property type="match status" value="1"/>
</dbReference>
<protein>
    <submittedName>
        <fullName evidence="6">TlpA family protein disulfide reductase</fullName>
    </submittedName>
</protein>
<dbReference type="InterPro" id="IPR013740">
    <property type="entry name" value="Redoxin"/>
</dbReference>
<dbReference type="EMBL" id="JACVXC010000003">
    <property type="protein sequence ID" value="MBD0835626.1"/>
    <property type="molecule type" value="Genomic_DNA"/>
</dbReference>
<dbReference type="InterPro" id="IPR050553">
    <property type="entry name" value="Thioredoxin_ResA/DsbE_sf"/>
</dbReference>
<dbReference type="CDD" id="cd02966">
    <property type="entry name" value="TlpA_like_family"/>
    <property type="match status" value="1"/>
</dbReference>
<reference evidence="6" key="2">
    <citation type="submission" date="2020-09" db="EMBL/GenBank/DDBJ databases">
        <authorList>
            <person name="Wu Z."/>
        </authorList>
    </citation>
    <scope>NUCLEOTIDE SEQUENCE</scope>
    <source>
        <strain evidence="6">SC17</strain>
    </source>
</reference>
<dbReference type="PROSITE" id="PS51257">
    <property type="entry name" value="PROKAR_LIPOPROTEIN"/>
    <property type="match status" value="1"/>
</dbReference>
<dbReference type="AlphaFoldDB" id="A0A8J6QIH2"/>
<feature type="domain" description="Thioredoxin" evidence="5">
    <location>
        <begin position="314"/>
        <end position="458"/>
    </location>
</feature>
<dbReference type="PANTHER" id="PTHR42852:SF6">
    <property type="entry name" value="THIOL:DISULFIDE INTERCHANGE PROTEIN DSBE"/>
    <property type="match status" value="1"/>
</dbReference>
<evidence type="ECO:0000256" key="4">
    <source>
        <dbReference type="ARBA" id="ARBA00023284"/>
    </source>
</evidence>
<organism evidence="6 7">
    <name type="scientific">Aestuariibaculum suncheonense</name>
    <dbReference type="NCBI Taxonomy" id="1028745"/>
    <lineage>
        <taxon>Bacteria</taxon>
        <taxon>Pseudomonadati</taxon>
        <taxon>Bacteroidota</taxon>
        <taxon>Flavobacteriia</taxon>
        <taxon>Flavobacteriales</taxon>
        <taxon>Flavobacteriaceae</taxon>
    </lineage>
</organism>
<dbReference type="InterPro" id="IPR036249">
    <property type="entry name" value="Thioredoxin-like_sf"/>
</dbReference>
<name>A0A8J6QIH2_9FLAO</name>
<evidence type="ECO:0000256" key="3">
    <source>
        <dbReference type="ARBA" id="ARBA00023157"/>
    </source>
</evidence>
<evidence type="ECO:0000256" key="1">
    <source>
        <dbReference type="ARBA" id="ARBA00004196"/>
    </source>
</evidence>
<keyword evidence="7" id="KW-1185">Reference proteome</keyword>